<dbReference type="AlphaFoldDB" id="A0AAE0DN14"/>
<dbReference type="PANTHER" id="PTHR42084">
    <property type="entry name" value="YALI0E26631P"/>
    <property type="match status" value="1"/>
</dbReference>
<name>A0AAE0DN14_9LECA</name>
<evidence type="ECO:0000313" key="3">
    <source>
        <dbReference type="Proteomes" id="UP001276659"/>
    </source>
</evidence>
<protein>
    <submittedName>
        <fullName evidence="2">Uncharacterized protein</fullName>
    </submittedName>
</protein>
<dbReference type="Proteomes" id="UP001276659">
    <property type="component" value="Unassembled WGS sequence"/>
</dbReference>
<feature type="compositionally biased region" description="Acidic residues" evidence="1">
    <location>
        <begin position="31"/>
        <end position="43"/>
    </location>
</feature>
<dbReference type="PANTHER" id="PTHR42084:SF1">
    <property type="entry name" value="SERINE_THREONINE-PROTEIN KINASE PPK6"/>
    <property type="match status" value="1"/>
</dbReference>
<sequence>MSSDLLKEFGSPQESLRNQLPGQSITNGTTAEEEDFGDFEGPESVERITGRLDDGQPQTSLVEEVTDPADNDEDWGDFTDNADQSVFFDADQELKTQNGHTKQLQVKQQGAKKFLKVSLAPIPLAKAPSTPVSDQFESESSVNISQSPIVPAKAIIPTATAKVAPKPSVTAAKAVDLGPPPTNIPPPSVLLPLVATLFQCMSTNVKKAATSERASSDPYEPLDQTRTQQIQETLADARAGARIMAGRKLRWKRDNILSQSMKIGPASGKVSGMKLAGVDKAETRREDQEAAEALRAWKQHVGLLRSTISMINVHLPGGGLSIPDIAEAMPIRVVKPSEGAVTAPKCCFVCGIKRDERVAKVDVDVEDSFDEWWREYWGHVDCVAFWENHKASLRQR</sequence>
<evidence type="ECO:0000256" key="1">
    <source>
        <dbReference type="SAM" id="MobiDB-lite"/>
    </source>
</evidence>
<reference evidence="2" key="1">
    <citation type="submission" date="2022-11" db="EMBL/GenBank/DDBJ databases">
        <title>Chromosomal genome sequence assembly and mating type (MAT) locus characterization of the leprose asexual lichenized fungus Lepraria neglecta (Nyl.) Erichsen.</title>
        <authorList>
            <person name="Allen J.L."/>
            <person name="Pfeffer B."/>
        </authorList>
    </citation>
    <scope>NUCLEOTIDE SEQUENCE</scope>
    <source>
        <strain evidence="2">Allen 5258</strain>
    </source>
</reference>
<feature type="region of interest" description="Disordered" evidence="1">
    <location>
        <begin position="1"/>
        <end position="80"/>
    </location>
</feature>
<comment type="caution">
    <text evidence="2">The sequence shown here is derived from an EMBL/GenBank/DDBJ whole genome shotgun (WGS) entry which is preliminary data.</text>
</comment>
<dbReference type="EMBL" id="JASNWA010000004">
    <property type="protein sequence ID" value="KAK3176084.1"/>
    <property type="molecule type" value="Genomic_DNA"/>
</dbReference>
<proteinExistence type="predicted"/>
<evidence type="ECO:0000313" key="2">
    <source>
        <dbReference type="EMBL" id="KAK3176084.1"/>
    </source>
</evidence>
<gene>
    <name evidence="2" type="ORF">OEA41_007406</name>
</gene>
<feature type="compositionally biased region" description="Acidic residues" evidence="1">
    <location>
        <begin position="64"/>
        <end position="77"/>
    </location>
</feature>
<keyword evidence="3" id="KW-1185">Reference proteome</keyword>
<feature type="compositionally biased region" description="Basic and acidic residues" evidence="1">
    <location>
        <begin position="44"/>
        <end position="54"/>
    </location>
</feature>
<feature type="compositionally biased region" description="Polar residues" evidence="1">
    <location>
        <begin position="12"/>
        <end position="30"/>
    </location>
</feature>
<accession>A0AAE0DN14</accession>
<organism evidence="2 3">
    <name type="scientific">Lepraria neglecta</name>
    <dbReference type="NCBI Taxonomy" id="209136"/>
    <lineage>
        <taxon>Eukaryota</taxon>
        <taxon>Fungi</taxon>
        <taxon>Dikarya</taxon>
        <taxon>Ascomycota</taxon>
        <taxon>Pezizomycotina</taxon>
        <taxon>Lecanoromycetes</taxon>
        <taxon>OSLEUM clade</taxon>
        <taxon>Lecanoromycetidae</taxon>
        <taxon>Lecanorales</taxon>
        <taxon>Lecanorineae</taxon>
        <taxon>Stereocaulaceae</taxon>
        <taxon>Lepraria</taxon>
    </lineage>
</organism>